<proteinExistence type="predicted"/>
<evidence type="ECO:0000256" key="1">
    <source>
        <dbReference type="SAM" id="MobiDB-lite"/>
    </source>
</evidence>
<reference evidence="2" key="1">
    <citation type="submission" date="2022-11" db="EMBL/GenBank/DDBJ databases">
        <title>Centuries of genome instability and evolution in soft-shell clam transmissible cancer (bioRxiv).</title>
        <authorList>
            <person name="Hart S.F.M."/>
            <person name="Yonemitsu M.A."/>
            <person name="Giersch R.M."/>
            <person name="Beal B.F."/>
            <person name="Arriagada G."/>
            <person name="Davis B.W."/>
            <person name="Ostrander E.A."/>
            <person name="Goff S.P."/>
            <person name="Metzger M.J."/>
        </authorList>
    </citation>
    <scope>NUCLEOTIDE SEQUENCE</scope>
    <source>
        <strain evidence="2">MELC-2E11</strain>
        <tissue evidence="2">Siphon/mantle</tissue>
    </source>
</reference>
<dbReference type="Proteomes" id="UP001164746">
    <property type="component" value="Chromosome 3"/>
</dbReference>
<gene>
    <name evidence="2" type="ORF">MAR_024191</name>
</gene>
<keyword evidence="3" id="KW-1185">Reference proteome</keyword>
<protein>
    <submittedName>
        <fullName evidence="2">Uncharacterized protein</fullName>
    </submittedName>
</protein>
<evidence type="ECO:0000313" key="3">
    <source>
        <dbReference type="Proteomes" id="UP001164746"/>
    </source>
</evidence>
<sequence length="149" mass="17027">MTRTIKKTIQNNQKTYSKPYRTNQKTLDRPKENDEQNTIASEKDQSLYLQRSEEFRPAFSIIELRSFFPVPVLLLSATCTDMRLLTTVCIRCNAVGDLDELKVPYGGDPLTRVRLQGVKALRASANTTTECFDHLHPIIVELDHTLQDS</sequence>
<name>A0ABY7DSE0_MYAAR</name>
<accession>A0ABY7DSE0</accession>
<organism evidence="2 3">
    <name type="scientific">Mya arenaria</name>
    <name type="common">Soft-shell clam</name>
    <dbReference type="NCBI Taxonomy" id="6604"/>
    <lineage>
        <taxon>Eukaryota</taxon>
        <taxon>Metazoa</taxon>
        <taxon>Spiralia</taxon>
        <taxon>Lophotrochozoa</taxon>
        <taxon>Mollusca</taxon>
        <taxon>Bivalvia</taxon>
        <taxon>Autobranchia</taxon>
        <taxon>Heteroconchia</taxon>
        <taxon>Euheterodonta</taxon>
        <taxon>Imparidentia</taxon>
        <taxon>Neoheterodontei</taxon>
        <taxon>Myida</taxon>
        <taxon>Myoidea</taxon>
        <taxon>Myidae</taxon>
        <taxon>Mya</taxon>
    </lineage>
</organism>
<feature type="compositionally biased region" description="Polar residues" evidence="1">
    <location>
        <begin position="7"/>
        <end position="25"/>
    </location>
</feature>
<dbReference type="EMBL" id="CP111014">
    <property type="protein sequence ID" value="WAQ99818.1"/>
    <property type="molecule type" value="Genomic_DNA"/>
</dbReference>
<feature type="region of interest" description="Disordered" evidence="1">
    <location>
        <begin position="1"/>
        <end position="38"/>
    </location>
</feature>
<evidence type="ECO:0000313" key="2">
    <source>
        <dbReference type="EMBL" id="WAQ99818.1"/>
    </source>
</evidence>